<gene>
    <name evidence="1" type="ORF">MARPO_0006s0199</name>
</gene>
<dbReference type="Gramene" id="Mp3g07250.1">
    <property type="protein sequence ID" value="Mp3g07250.1.cds1"/>
    <property type="gene ID" value="Mp3g07250"/>
</dbReference>
<evidence type="ECO:0000313" key="2">
    <source>
        <dbReference type="Proteomes" id="UP000244005"/>
    </source>
</evidence>
<protein>
    <submittedName>
        <fullName evidence="1">Uncharacterized protein</fullName>
    </submittedName>
</protein>
<dbReference type="AlphaFoldDB" id="A0A2R6XQ13"/>
<proteinExistence type="predicted"/>
<keyword evidence="2" id="KW-1185">Reference proteome</keyword>
<dbReference type="Proteomes" id="UP000244005">
    <property type="component" value="Unassembled WGS sequence"/>
</dbReference>
<dbReference type="EMBL" id="KZ772678">
    <property type="protein sequence ID" value="PTQ48185.1"/>
    <property type="molecule type" value="Genomic_DNA"/>
</dbReference>
<evidence type="ECO:0000313" key="1">
    <source>
        <dbReference type="EMBL" id="PTQ48185.1"/>
    </source>
</evidence>
<name>A0A2R6XQ13_MARPO</name>
<accession>A0A2R6XQ13</accession>
<reference evidence="2" key="1">
    <citation type="journal article" date="2017" name="Cell">
        <title>Insights into land plant evolution garnered from the Marchantia polymorpha genome.</title>
        <authorList>
            <person name="Bowman J.L."/>
            <person name="Kohchi T."/>
            <person name="Yamato K.T."/>
            <person name="Jenkins J."/>
            <person name="Shu S."/>
            <person name="Ishizaki K."/>
            <person name="Yamaoka S."/>
            <person name="Nishihama R."/>
            <person name="Nakamura Y."/>
            <person name="Berger F."/>
            <person name="Adam C."/>
            <person name="Aki S.S."/>
            <person name="Althoff F."/>
            <person name="Araki T."/>
            <person name="Arteaga-Vazquez M.A."/>
            <person name="Balasubrmanian S."/>
            <person name="Barry K."/>
            <person name="Bauer D."/>
            <person name="Boehm C.R."/>
            <person name="Briginshaw L."/>
            <person name="Caballero-Perez J."/>
            <person name="Catarino B."/>
            <person name="Chen F."/>
            <person name="Chiyoda S."/>
            <person name="Chovatia M."/>
            <person name="Davies K.M."/>
            <person name="Delmans M."/>
            <person name="Demura T."/>
            <person name="Dierschke T."/>
            <person name="Dolan L."/>
            <person name="Dorantes-Acosta A.E."/>
            <person name="Eklund D.M."/>
            <person name="Florent S.N."/>
            <person name="Flores-Sandoval E."/>
            <person name="Fujiyama A."/>
            <person name="Fukuzawa H."/>
            <person name="Galik B."/>
            <person name="Grimanelli D."/>
            <person name="Grimwood J."/>
            <person name="Grossniklaus U."/>
            <person name="Hamada T."/>
            <person name="Haseloff J."/>
            <person name="Hetherington A.J."/>
            <person name="Higo A."/>
            <person name="Hirakawa Y."/>
            <person name="Hundley H.N."/>
            <person name="Ikeda Y."/>
            <person name="Inoue K."/>
            <person name="Inoue S.I."/>
            <person name="Ishida S."/>
            <person name="Jia Q."/>
            <person name="Kakita M."/>
            <person name="Kanazawa T."/>
            <person name="Kawai Y."/>
            <person name="Kawashima T."/>
            <person name="Kennedy M."/>
            <person name="Kinose K."/>
            <person name="Kinoshita T."/>
            <person name="Kohara Y."/>
            <person name="Koide E."/>
            <person name="Komatsu K."/>
            <person name="Kopischke S."/>
            <person name="Kubo M."/>
            <person name="Kyozuka J."/>
            <person name="Lagercrantz U."/>
            <person name="Lin S.S."/>
            <person name="Lindquist E."/>
            <person name="Lipzen A.M."/>
            <person name="Lu C.W."/>
            <person name="De Luna E."/>
            <person name="Martienssen R.A."/>
            <person name="Minamino N."/>
            <person name="Mizutani M."/>
            <person name="Mizutani M."/>
            <person name="Mochizuki N."/>
            <person name="Monte I."/>
            <person name="Mosher R."/>
            <person name="Nagasaki H."/>
            <person name="Nakagami H."/>
            <person name="Naramoto S."/>
            <person name="Nishitani K."/>
            <person name="Ohtani M."/>
            <person name="Okamoto T."/>
            <person name="Okumura M."/>
            <person name="Phillips J."/>
            <person name="Pollak B."/>
            <person name="Reinders A."/>
            <person name="Rovekamp M."/>
            <person name="Sano R."/>
            <person name="Sawa S."/>
            <person name="Schmid M.W."/>
            <person name="Shirakawa M."/>
            <person name="Solano R."/>
            <person name="Spunde A."/>
            <person name="Suetsugu N."/>
            <person name="Sugano S."/>
            <person name="Sugiyama A."/>
            <person name="Sun R."/>
            <person name="Suzuki Y."/>
            <person name="Takenaka M."/>
            <person name="Takezawa D."/>
            <person name="Tomogane H."/>
            <person name="Tsuzuki M."/>
            <person name="Ueda T."/>
            <person name="Umeda M."/>
            <person name="Ward J.M."/>
            <person name="Watanabe Y."/>
            <person name="Yazaki K."/>
            <person name="Yokoyama R."/>
            <person name="Yoshitake Y."/>
            <person name="Yotsui I."/>
            <person name="Zachgo S."/>
            <person name="Schmutz J."/>
        </authorList>
    </citation>
    <scope>NUCLEOTIDE SEQUENCE [LARGE SCALE GENOMIC DNA]</scope>
    <source>
        <strain evidence="2">Tak-1</strain>
    </source>
</reference>
<organism evidence="1 2">
    <name type="scientific">Marchantia polymorpha</name>
    <name type="common">Common liverwort</name>
    <name type="synonym">Marchantia aquatica</name>
    <dbReference type="NCBI Taxonomy" id="3197"/>
    <lineage>
        <taxon>Eukaryota</taxon>
        <taxon>Viridiplantae</taxon>
        <taxon>Streptophyta</taxon>
        <taxon>Embryophyta</taxon>
        <taxon>Marchantiophyta</taxon>
        <taxon>Marchantiopsida</taxon>
        <taxon>Marchantiidae</taxon>
        <taxon>Marchantiales</taxon>
        <taxon>Marchantiaceae</taxon>
        <taxon>Marchantia</taxon>
    </lineage>
</organism>
<sequence length="81" mass="8681">MAITVLCHGQTEAGRKRKGALITSHPWISALSSLTITSNHSCLGSLTSSRCEKHSYVLFVRLSDDLPTGTTRLKLTGPPSS</sequence>